<dbReference type="EMBL" id="VYKK01000021">
    <property type="protein sequence ID" value="KAA9000425.1"/>
    <property type="molecule type" value="Genomic_DNA"/>
</dbReference>
<dbReference type="InterPro" id="IPR050662">
    <property type="entry name" value="Sec-metab_biosynth-thioest"/>
</dbReference>
<dbReference type="SUPFAM" id="SSF56281">
    <property type="entry name" value="Metallo-hydrolase/oxidoreductase"/>
    <property type="match status" value="1"/>
</dbReference>
<dbReference type="GO" id="GO:0016787">
    <property type="term" value="F:hydrolase activity"/>
    <property type="evidence" value="ECO:0007669"/>
    <property type="project" value="UniProtKB-KW"/>
</dbReference>
<dbReference type="AlphaFoldDB" id="A0A5J5G176"/>
<dbReference type="InterPro" id="IPR036866">
    <property type="entry name" value="RibonucZ/Hydroxyglut_hydro"/>
</dbReference>
<comment type="catalytic activity">
    <reaction evidence="1">
        <text>3',5'-cyclic CMP + H2O = CMP + H(+)</text>
        <dbReference type="Rhea" id="RHEA:72675"/>
        <dbReference type="ChEBI" id="CHEBI:15377"/>
        <dbReference type="ChEBI" id="CHEBI:15378"/>
        <dbReference type="ChEBI" id="CHEBI:58003"/>
        <dbReference type="ChEBI" id="CHEBI:60377"/>
    </reaction>
    <physiologicalReaction direction="left-to-right" evidence="1">
        <dbReference type="Rhea" id="RHEA:72676"/>
    </physiologicalReaction>
</comment>
<organism evidence="6 7">
    <name type="scientific">Paenibacillus spiritus</name>
    <dbReference type="NCBI Taxonomy" id="2496557"/>
    <lineage>
        <taxon>Bacteria</taxon>
        <taxon>Bacillati</taxon>
        <taxon>Bacillota</taxon>
        <taxon>Bacilli</taxon>
        <taxon>Bacillales</taxon>
        <taxon>Paenibacillaceae</taxon>
        <taxon>Paenibacillus</taxon>
    </lineage>
</organism>
<dbReference type="InterPro" id="IPR001279">
    <property type="entry name" value="Metallo-B-lactamas"/>
</dbReference>
<evidence type="ECO:0000256" key="2">
    <source>
        <dbReference type="ARBA" id="ARBA00034301"/>
    </source>
</evidence>
<dbReference type="SMART" id="SM00849">
    <property type="entry name" value="Lactamase_B"/>
    <property type="match status" value="1"/>
</dbReference>
<dbReference type="InterPro" id="IPR048933">
    <property type="entry name" value="B_lactamase-like_C"/>
</dbReference>
<feature type="region of interest" description="Disordered" evidence="4">
    <location>
        <begin position="1"/>
        <end position="23"/>
    </location>
</feature>
<dbReference type="Pfam" id="PF00753">
    <property type="entry name" value="Lactamase_B"/>
    <property type="match status" value="1"/>
</dbReference>
<sequence>MEARAGAGLPPGQGERPAAPAPGEVTAVAEGIRRLSVPMLPPLRQVNAYLLAEPDGGISVVDPGPRSPEAEAVWDSALAKLGLAWRDIRRVMVTHHHPDHYGLAGLMQSRSGGCPVYLSARAAAEADLMWGPAAEMDRRLPAFFRRHGMPEEWTSRLAEHLAGFVPQVTPQPDVTTDALPPEFGGRKWRVLETGGHAPGHRSFFSEADGLVLCGDAVLPRISPNVSLLPGSDAQPLLRYLDGLRELGRLPALLALPGHREPFHGFADRTASLLRHHEERLDETEALLAEGARTGWEVCGGLFPPGRAAGIHQLRFAMSETLAHLAELVRRGRAEQAEGEPVFFRLG</sequence>
<proteinExistence type="predicted"/>
<dbReference type="CDD" id="cd07725">
    <property type="entry name" value="TTHA1429-like_MBL-fold"/>
    <property type="match status" value="1"/>
</dbReference>
<gene>
    <name evidence="6" type="ORF">F4V43_14545</name>
</gene>
<evidence type="ECO:0000256" key="3">
    <source>
        <dbReference type="ARBA" id="ARBA00048505"/>
    </source>
</evidence>
<feature type="domain" description="Metallo-beta-lactamase" evidence="5">
    <location>
        <begin position="45"/>
        <end position="258"/>
    </location>
</feature>
<dbReference type="InterPro" id="IPR036388">
    <property type="entry name" value="WH-like_DNA-bd_sf"/>
</dbReference>
<protein>
    <submittedName>
        <fullName evidence="6">MBL fold metallo-hydrolase</fullName>
    </submittedName>
</protein>
<dbReference type="PANTHER" id="PTHR23131:SF4">
    <property type="entry name" value="METALLO-BETA-LACTAMASE SUPERFAMILY POTEIN"/>
    <property type="match status" value="1"/>
</dbReference>
<comment type="function">
    <text evidence="2">Counteracts the endogenous Pycsar antiviral defense system. Phosphodiesterase that enables metal-dependent hydrolysis of host cyclic nucleotide Pycsar defense signals such as cCMP and cUMP.</text>
</comment>
<evidence type="ECO:0000259" key="5">
    <source>
        <dbReference type="SMART" id="SM00849"/>
    </source>
</evidence>
<evidence type="ECO:0000256" key="1">
    <source>
        <dbReference type="ARBA" id="ARBA00034221"/>
    </source>
</evidence>
<evidence type="ECO:0000313" key="6">
    <source>
        <dbReference type="EMBL" id="KAA9000425.1"/>
    </source>
</evidence>
<reference evidence="6 7" key="1">
    <citation type="submission" date="2019-09" db="EMBL/GenBank/DDBJ databases">
        <title>Bacillus ochoae sp. nov., Paenibacillus whitsoniae sp. nov., Paenibacillus spiritus sp. nov. Isolated from the Mars Exploration Rover during spacecraft assembly.</title>
        <authorList>
            <person name="Seuylemezian A."/>
            <person name="Vaishampayan P."/>
        </authorList>
    </citation>
    <scope>NUCLEOTIDE SEQUENCE [LARGE SCALE GENOMIC DNA]</scope>
    <source>
        <strain evidence="6 7">MER_111</strain>
    </source>
</reference>
<evidence type="ECO:0000256" key="4">
    <source>
        <dbReference type="SAM" id="MobiDB-lite"/>
    </source>
</evidence>
<name>A0A5J5G176_9BACL</name>
<dbReference type="Proteomes" id="UP000367750">
    <property type="component" value="Unassembled WGS sequence"/>
</dbReference>
<comment type="catalytic activity">
    <reaction evidence="3">
        <text>3',5'-cyclic UMP + H2O = UMP + H(+)</text>
        <dbReference type="Rhea" id="RHEA:70575"/>
        <dbReference type="ChEBI" id="CHEBI:15377"/>
        <dbReference type="ChEBI" id="CHEBI:15378"/>
        <dbReference type="ChEBI" id="CHEBI:57865"/>
        <dbReference type="ChEBI" id="CHEBI:184387"/>
    </reaction>
    <physiologicalReaction direction="left-to-right" evidence="3">
        <dbReference type="Rhea" id="RHEA:70576"/>
    </physiologicalReaction>
</comment>
<dbReference type="OrthoDB" id="9761531at2"/>
<dbReference type="Gene3D" id="3.60.15.10">
    <property type="entry name" value="Ribonuclease Z/Hydroxyacylglutathione hydrolase-like"/>
    <property type="match status" value="1"/>
</dbReference>
<accession>A0A5J5G176</accession>
<keyword evidence="7" id="KW-1185">Reference proteome</keyword>
<comment type="caution">
    <text evidence="6">The sequence shown here is derived from an EMBL/GenBank/DDBJ whole genome shotgun (WGS) entry which is preliminary data.</text>
</comment>
<dbReference type="PANTHER" id="PTHR23131">
    <property type="entry name" value="ENDORIBONUCLEASE LACTB2"/>
    <property type="match status" value="1"/>
</dbReference>
<evidence type="ECO:0000313" key="7">
    <source>
        <dbReference type="Proteomes" id="UP000367750"/>
    </source>
</evidence>
<dbReference type="Gene3D" id="1.10.10.10">
    <property type="entry name" value="Winged helix-like DNA-binding domain superfamily/Winged helix DNA-binding domain"/>
    <property type="match status" value="1"/>
</dbReference>
<keyword evidence="6" id="KW-0378">Hydrolase</keyword>
<dbReference type="Pfam" id="PF21221">
    <property type="entry name" value="B_lactamase-like_C"/>
    <property type="match status" value="1"/>
</dbReference>